<dbReference type="OrthoDB" id="1893152at2"/>
<protein>
    <submittedName>
        <fullName evidence="7">FUSC family protein</fullName>
    </submittedName>
</protein>
<organism evidence="7 8">
    <name type="scientific">Clostridium neonatale</name>
    <dbReference type="NCBI Taxonomy" id="137838"/>
    <lineage>
        <taxon>Bacteria</taxon>
        <taxon>Bacillati</taxon>
        <taxon>Bacillota</taxon>
        <taxon>Clostridia</taxon>
        <taxon>Eubacteriales</taxon>
        <taxon>Clostridiaceae</taxon>
        <taxon>Clostridium</taxon>
    </lineage>
</organism>
<comment type="caution">
    <text evidence="7">The sequence shown here is derived from an EMBL/GenBank/DDBJ whole genome shotgun (WGS) entry which is preliminary data.</text>
</comment>
<dbReference type="EMBL" id="PDCJ01000005">
    <property type="protein sequence ID" value="PEG29147.1"/>
    <property type="molecule type" value="Genomic_DNA"/>
</dbReference>
<feature type="transmembrane region" description="Helical" evidence="5">
    <location>
        <begin position="147"/>
        <end position="164"/>
    </location>
</feature>
<accession>A0A2A7MC80</accession>
<evidence type="ECO:0000259" key="6">
    <source>
        <dbReference type="Pfam" id="PF13515"/>
    </source>
</evidence>
<evidence type="ECO:0000256" key="5">
    <source>
        <dbReference type="SAM" id="Phobius"/>
    </source>
</evidence>
<feature type="transmembrane region" description="Helical" evidence="5">
    <location>
        <begin position="124"/>
        <end position="141"/>
    </location>
</feature>
<evidence type="ECO:0000256" key="1">
    <source>
        <dbReference type="ARBA" id="ARBA00004141"/>
    </source>
</evidence>
<keyword evidence="8" id="KW-1185">Reference proteome</keyword>
<dbReference type="GO" id="GO:0016020">
    <property type="term" value="C:membrane"/>
    <property type="evidence" value="ECO:0007669"/>
    <property type="project" value="UniProtKB-SubCell"/>
</dbReference>
<reference evidence="7 8" key="1">
    <citation type="submission" date="2017-10" db="EMBL/GenBank/DDBJ databases">
        <title>Effective Description of Clostridium neonatale sp. nov. linked to necrotizing enterocolitis in neonates and a clarification of species assignable to the genus Clostridium (Prazmowski 1880) emend. Lawson and Rainey 2016.</title>
        <authorList>
            <person name="Bernard K."/>
            <person name="Burdz T."/>
            <person name="Wiebe D."/>
            <person name="Balcewich B."/>
            <person name="Alfa M."/>
            <person name="Bernier A.-M."/>
        </authorList>
    </citation>
    <scope>NUCLEOTIDE SEQUENCE [LARGE SCALE GENOMIC DNA]</scope>
    <source>
        <strain evidence="7 8">LCDC99A005</strain>
    </source>
</reference>
<sequence>MIIFKIQRRRVSMTGYSKRLMMIKQRWINSLPTIIVSIFLFFSILKLFGIVHVIMTSFLTLVFRIRHTQDFNFRELLRSYLLMILVCFFSFLATINIELCIICNLCVPFFLVYMMTNKFTPKSYFVYTMEFVFLQLIPISFSSFLMRFVALIYGFIVVTFSLYIHKYIMKRKRHFGTVRKGMKNLSAQLDKMLRNESFSAEKEELVQMMYHMNQVIYSTRNYSYLANGYGKINYWFMIVFQRFHYYMNNFISGDISDNDKVYYNNLKDIFSFMETRINLEDNSFLIERINYFKKNYYLSDLKSEQAMNSILGLLTYALSDLRYVSINKSEEKWKLPKKVFSIQGFRNFLRIDLFQLRFALRLSLVLCISFLFCRVTKLNHGYWYPMSAFLMLMPNSEESLLKINNRILGTIAGSCITLVLGHVFHGLNQYMIIILLMTCLMYYAPVTSWTMPMYATCYGMALAMTSLKVELVIELRLIYVILAGITTILANRYLLPNTIKVEFYKNINSLFDLDVELIDEIQKSGREECDFNIFRDLIINSRLLSEEIEVYMKNNLNSQDNEFYSRLIPIQYRFIEEIEQLNSYIYMHQEQLDLDDNMILQEIFKNLKDSIKRIRFSYTHNELNSFMQTDKNFRAFGQLDDHLYLNTIFFNCMETIENLEKISSEIKMQNIMK</sequence>
<feature type="transmembrane region" description="Helical" evidence="5">
    <location>
        <begin position="80"/>
        <end position="112"/>
    </location>
</feature>
<dbReference type="InterPro" id="IPR049453">
    <property type="entry name" value="Memb_transporter_dom"/>
</dbReference>
<feature type="transmembrane region" description="Helical" evidence="5">
    <location>
        <begin position="431"/>
        <end position="455"/>
    </location>
</feature>
<evidence type="ECO:0000256" key="2">
    <source>
        <dbReference type="ARBA" id="ARBA00022692"/>
    </source>
</evidence>
<dbReference type="Pfam" id="PF13515">
    <property type="entry name" value="FUSC_2"/>
    <property type="match status" value="1"/>
</dbReference>
<gene>
    <name evidence="7" type="ORF">CQ394_19710</name>
</gene>
<feature type="transmembrane region" description="Helical" evidence="5">
    <location>
        <begin position="403"/>
        <end position="424"/>
    </location>
</feature>
<feature type="transmembrane region" description="Helical" evidence="5">
    <location>
        <begin position="475"/>
        <end position="495"/>
    </location>
</feature>
<proteinExistence type="predicted"/>
<feature type="transmembrane region" description="Helical" evidence="5">
    <location>
        <begin position="358"/>
        <end position="383"/>
    </location>
</feature>
<evidence type="ECO:0000313" key="8">
    <source>
        <dbReference type="Proteomes" id="UP000220840"/>
    </source>
</evidence>
<comment type="subcellular location">
    <subcellularLocation>
        <location evidence="1">Membrane</location>
        <topology evidence="1">Multi-pass membrane protein</topology>
    </subcellularLocation>
</comment>
<name>A0A2A7MC80_9CLOT</name>
<evidence type="ECO:0000313" key="7">
    <source>
        <dbReference type="EMBL" id="PEG29147.1"/>
    </source>
</evidence>
<keyword evidence="3 5" id="KW-1133">Transmembrane helix</keyword>
<dbReference type="AlphaFoldDB" id="A0A2A7MC80"/>
<feature type="domain" description="Integral membrane bound transporter" evidence="6">
    <location>
        <begin position="369"/>
        <end position="489"/>
    </location>
</feature>
<evidence type="ECO:0000256" key="4">
    <source>
        <dbReference type="ARBA" id="ARBA00023136"/>
    </source>
</evidence>
<dbReference type="Proteomes" id="UP000220840">
    <property type="component" value="Unassembled WGS sequence"/>
</dbReference>
<keyword evidence="4 5" id="KW-0472">Membrane</keyword>
<keyword evidence="2 5" id="KW-0812">Transmembrane</keyword>
<evidence type="ECO:0000256" key="3">
    <source>
        <dbReference type="ARBA" id="ARBA00022989"/>
    </source>
</evidence>
<dbReference type="STRING" id="137838.GCA_001458595_00340"/>
<feature type="transmembrane region" description="Helical" evidence="5">
    <location>
        <begin position="27"/>
        <end position="60"/>
    </location>
</feature>